<dbReference type="SUPFAM" id="SSF52058">
    <property type="entry name" value="L domain-like"/>
    <property type="match status" value="1"/>
</dbReference>
<evidence type="ECO:0000256" key="3">
    <source>
        <dbReference type="SAM" id="SignalP"/>
    </source>
</evidence>
<dbReference type="PANTHER" id="PTHR48009">
    <property type="entry name" value="LEUCINE-RICH REPEAT (LRR) FAMILY PROTEIN"/>
    <property type="match status" value="1"/>
</dbReference>
<dbReference type="PROSITE" id="PS51450">
    <property type="entry name" value="LRR"/>
    <property type="match status" value="1"/>
</dbReference>
<dbReference type="PANTHER" id="PTHR48009:SF1">
    <property type="entry name" value="LEUCINE-RICH REPEAT (LRR) FAMILY PROTEIN"/>
    <property type="match status" value="1"/>
</dbReference>
<evidence type="ECO:0000313" key="6">
    <source>
        <dbReference type="Proteomes" id="UP001189122"/>
    </source>
</evidence>
<keyword evidence="3" id="KW-0732">Signal</keyword>
<sequence>MASLLSLFLSLIFASRGLWFAIAQQQPQETLSLLSREDVDVLIDLRQSLRDLPGSDFFSSWRLDSPSAASDACSSFAGVVCSPADDDATLRVTSLTLGSAGSAGSPGLAGTLPSSLANLTLLTQLVLSPGRVSGLIPEELGGARLPSLRLLSLSGNLLSGPIPASLGVLPSLHTLDLSHNHLSGDIPPALLALPSLRVVILAGNGGLSGEIPPVAVPLLHLDLRENNLTGSLPRPIPATLRYISVSNNAMSGSLEALDASFPDLAFLDLSMNGFSGPIPSALFTPRRPPEDEVPPPLAVLLLQRNSLSGPIPEPVEPGAIAKWTVDMSHNQLTGPLPGGLAASGSLFVNHNRLTGTLPSEFVRSLYAGSMTTLYAQHNYLSGLDSPLPIPGGGVAGAAVTPPLPDGVTVCLSYNCMAPLPVGPSGCPASTGGDGSRPSYQCPAFNNGTAIVVTGGGGDLSWDDVEP</sequence>
<dbReference type="Gene3D" id="3.80.10.10">
    <property type="entry name" value="Ribonuclease Inhibitor"/>
    <property type="match status" value="2"/>
</dbReference>
<feature type="signal peptide" evidence="3">
    <location>
        <begin position="1"/>
        <end position="17"/>
    </location>
</feature>
<gene>
    <name evidence="5" type="ORF">SI7747_09011679</name>
</gene>
<dbReference type="InterPro" id="IPR032675">
    <property type="entry name" value="LRR_dom_sf"/>
</dbReference>
<feature type="chain" id="PRO_5029441326" description="Leucine-rich repeat-containing N-terminal plant-type domain-containing protein" evidence="3">
    <location>
        <begin position="18"/>
        <end position="466"/>
    </location>
</feature>
<evidence type="ECO:0000259" key="4">
    <source>
        <dbReference type="Pfam" id="PF08263"/>
    </source>
</evidence>
<keyword evidence="6" id="KW-1185">Reference proteome</keyword>
<organism evidence="5">
    <name type="scientific">Spirodela intermedia</name>
    <name type="common">Intermediate duckweed</name>
    <dbReference type="NCBI Taxonomy" id="51605"/>
    <lineage>
        <taxon>Eukaryota</taxon>
        <taxon>Viridiplantae</taxon>
        <taxon>Streptophyta</taxon>
        <taxon>Embryophyta</taxon>
        <taxon>Tracheophyta</taxon>
        <taxon>Spermatophyta</taxon>
        <taxon>Magnoliopsida</taxon>
        <taxon>Liliopsida</taxon>
        <taxon>Araceae</taxon>
        <taxon>Lemnoideae</taxon>
        <taxon>Spirodela</taxon>
    </lineage>
</organism>
<keyword evidence="1" id="KW-0433">Leucine-rich repeat</keyword>
<evidence type="ECO:0000313" key="5">
    <source>
        <dbReference type="EMBL" id="CAA2625958.1"/>
    </source>
</evidence>
<feature type="domain" description="Leucine-rich repeat-containing N-terminal plant-type" evidence="4">
    <location>
        <begin position="37"/>
        <end position="82"/>
    </location>
</feature>
<dbReference type="AlphaFoldDB" id="A0A7I8J5I6"/>
<dbReference type="Pfam" id="PF00560">
    <property type="entry name" value="LRR_1"/>
    <property type="match status" value="4"/>
</dbReference>
<dbReference type="EMBL" id="CACRZD030000009">
    <property type="protein sequence ID" value="CAA6665290.1"/>
    <property type="molecule type" value="Genomic_DNA"/>
</dbReference>
<dbReference type="Pfam" id="PF08263">
    <property type="entry name" value="LRRNT_2"/>
    <property type="match status" value="1"/>
</dbReference>
<dbReference type="InterPro" id="IPR013210">
    <property type="entry name" value="LRR_N_plant-typ"/>
</dbReference>
<dbReference type="InterPro" id="IPR053213">
    <property type="entry name" value="RLP29"/>
</dbReference>
<name>A0A7I8J5I6_SPIIN</name>
<dbReference type="EMBL" id="LR743596">
    <property type="protein sequence ID" value="CAA2625958.1"/>
    <property type="molecule type" value="Genomic_DNA"/>
</dbReference>
<reference evidence="5 6" key="1">
    <citation type="submission" date="2019-12" db="EMBL/GenBank/DDBJ databases">
        <authorList>
            <person name="Scholz U."/>
            <person name="Mascher M."/>
            <person name="Fiebig A."/>
        </authorList>
    </citation>
    <scope>NUCLEOTIDE SEQUENCE</scope>
</reference>
<evidence type="ECO:0000256" key="1">
    <source>
        <dbReference type="ARBA" id="ARBA00022614"/>
    </source>
</evidence>
<keyword evidence="2" id="KW-0677">Repeat</keyword>
<dbReference type="Proteomes" id="UP001189122">
    <property type="component" value="Unassembled WGS sequence"/>
</dbReference>
<accession>A0A7I8J5I6</accession>
<evidence type="ECO:0000256" key="2">
    <source>
        <dbReference type="ARBA" id="ARBA00022737"/>
    </source>
</evidence>
<protein>
    <recommendedName>
        <fullName evidence="4">Leucine-rich repeat-containing N-terminal plant-type domain-containing protein</fullName>
    </recommendedName>
</protein>
<dbReference type="InterPro" id="IPR001611">
    <property type="entry name" value="Leu-rich_rpt"/>
</dbReference>
<proteinExistence type="predicted"/>